<name>A0A7Z2VM10_9BACL</name>
<sequence>MKAVMHDGHQIEVEVKGEGPDLLLPVNPHPIVGPQADEMLKWGADPALGRSLIDGLSDNYRVIAFDYEGHVLRAAKPDTLTPANISKDFLSVADAVDARQFAYYGYSWLALSGMQLAIQTSRLSALVMGGFPPIAGPYKEMLRVTQATHEMTASTYVNTSDFPATSDEFDWSSVEVTMSDAQTKQFVTLYQELQRFDDRTAQSGIACPRLCFAGSADKIDYGERWGNVQVDIAGPLIHQRQQLEALGWDVSVLAGLDHTQAMQAARVLPILRPWLDANLPRE</sequence>
<protein>
    <submittedName>
        <fullName evidence="1">Alpha/beta hydrolase</fullName>
    </submittedName>
</protein>
<dbReference type="Gene3D" id="3.40.50.1820">
    <property type="entry name" value="alpha/beta hydrolase"/>
    <property type="match status" value="1"/>
</dbReference>
<accession>A0A7Z2VM10</accession>
<gene>
    <name evidence="1" type="ORF">HH215_21820</name>
</gene>
<dbReference type="GO" id="GO:0016787">
    <property type="term" value="F:hydrolase activity"/>
    <property type="evidence" value="ECO:0007669"/>
    <property type="project" value="UniProtKB-KW"/>
</dbReference>
<keyword evidence="1" id="KW-0378">Hydrolase</keyword>
<dbReference type="EMBL" id="CP051680">
    <property type="protein sequence ID" value="QJD85558.1"/>
    <property type="molecule type" value="Genomic_DNA"/>
</dbReference>
<evidence type="ECO:0000313" key="2">
    <source>
        <dbReference type="Proteomes" id="UP000502248"/>
    </source>
</evidence>
<dbReference type="AlphaFoldDB" id="A0A7Z2VM10"/>
<dbReference type="KEGG" id="cheb:HH215_21820"/>
<organism evidence="1 2">
    <name type="scientific">Cohnella herbarum</name>
    <dbReference type="NCBI Taxonomy" id="2728023"/>
    <lineage>
        <taxon>Bacteria</taxon>
        <taxon>Bacillati</taxon>
        <taxon>Bacillota</taxon>
        <taxon>Bacilli</taxon>
        <taxon>Bacillales</taxon>
        <taxon>Paenibacillaceae</taxon>
        <taxon>Cohnella</taxon>
    </lineage>
</organism>
<keyword evidence="2" id="KW-1185">Reference proteome</keyword>
<dbReference type="SUPFAM" id="SSF53474">
    <property type="entry name" value="alpha/beta-Hydrolases"/>
    <property type="match status" value="1"/>
</dbReference>
<dbReference type="RefSeq" id="WP_169281818.1">
    <property type="nucleotide sequence ID" value="NZ_CP051680.1"/>
</dbReference>
<proteinExistence type="predicted"/>
<dbReference type="InterPro" id="IPR029058">
    <property type="entry name" value="AB_hydrolase_fold"/>
</dbReference>
<dbReference type="Proteomes" id="UP000502248">
    <property type="component" value="Chromosome"/>
</dbReference>
<reference evidence="1 2" key="1">
    <citation type="submission" date="2020-04" db="EMBL/GenBank/DDBJ databases">
        <title>Genome sequencing of novel species.</title>
        <authorList>
            <person name="Heo J."/>
            <person name="Kim S.-J."/>
            <person name="Kim J.-S."/>
            <person name="Hong S.-B."/>
            <person name="Kwon S.-W."/>
        </authorList>
    </citation>
    <scope>NUCLEOTIDE SEQUENCE [LARGE SCALE GENOMIC DNA]</scope>
    <source>
        <strain evidence="1 2">MFER-1</strain>
    </source>
</reference>
<evidence type="ECO:0000313" key="1">
    <source>
        <dbReference type="EMBL" id="QJD85558.1"/>
    </source>
</evidence>